<protein>
    <submittedName>
        <fullName evidence="1">Flagellar biosynthesis protein FlhF</fullName>
    </submittedName>
</protein>
<keyword evidence="1" id="KW-0282">Flagellum</keyword>
<organism evidence="1 2">
    <name type="scientific">Labeo rohita</name>
    <name type="common">Indian major carp</name>
    <name type="synonym">Cyprinus rohita</name>
    <dbReference type="NCBI Taxonomy" id="84645"/>
    <lineage>
        <taxon>Eukaryota</taxon>
        <taxon>Metazoa</taxon>
        <taxon>Chordata</taxon>
        <taxon>Craniata</taxon>
        <taxon>Vertebrata</taxon>
        <taxon>Euteleostomi</taxon>
        <taxon>Actinopterygii</taxon>
        <taxon>Neopterygii</taxon>
        <taxon>Teleostei</taxon>
        <taxon>Ostariophysi</taxon>
        <taxon>Cypriniformes</taxon>
        <taxon>Cyprinidae</taxon>
        <taxon>Labeoninae</taxon>
        <taxon>Labeonini</taxon>
        <taxon>Labeo</taxon>
    </lineage>
</organism>
<comment type="caution">
    <text evidence="1">The sequence shown here is derived from an EMBL/GenBank/DDBJ whole genome shotgun (WGS) entry which is preliminary data.</text>
</comment>
<sequence length="168" mass="19560">MEVREHCSKSSRYSFQRVKSRIILKNKSCVFGPHFLLLPEKECPVNPTDLGERSPEDPEVKRSVTVKTVQLEEDIMTYFIQYFSSWSWLKRSELSVEELKKAELDIIHCCQRQRYSNELLSLQKCEQVKKNNHICKLNPILEDGVLREEGSAWASTDGRPTSGYSFSR</sequence>
<dbReference type="EMBL" id="JACTAM010000634">
    <property type="protein sequence ID" value="KAI2647041.1"/>
    <property type="molecule type" value="Genomic_DNA"/>
</dbReference>
<dbReference type="Proteomes" id="UP000830375">
    <property type="component" value="Unassembled WGS sequence"/>
</dbReference>
<evidence type="ECO:0000313" key="1">
    <source>
        <dbReference type="EMBL" id="KAI2647041.1"/>
    </source>
</evidence>
<evidence type="ECO:0000313" key="2">
    <source>
        <dbReference type="Proteomes" id="UP000830375"/>
    </source>
</evidence>
<proteinExistence type="predicted"/>
<keyword evidence="1" id="KW-0969">Cilium</keyword>
<name>A0ABQ8LA12_LABRO</name>
<reference evidence="1 2" key="1">
    <citation type="submission" date="2022-01" db="EMBL/GenBank/DDBJ databases">
        <title>A high-quality chromosome-level genome assembly of rohu carp, Labeo rohita.</title>
        <authorList>
            <person name="Arick M.A. II"/>
            <person name="Hsu C.-Y."/>
            <person name="Magbanua Z."/>
            <person name="Pechanova O."/>
            <person name="Grover C."/>
            <person name="Miller E."/>
            <person name="Thrash A."/>
            <person name="Ezzel L."/>
            <person name="Alam S."/>
            <person name="Benzie J."/>
            <person name="Hamilton M."/>
            <person name="Karsi A."/>
            <person name="Lawrence M.L."/>
            <person name="Peterson D.G."/>
        </authorList>
    </citation>
    <scope>NUCLEOTIDE SEQUENCE [LARGE SCALE GENOMIC DNA]</scope>
    <source>
        <strain evidence="2">BAU-BD-2019</strain>
        <tissue evidence="1">Blood</tissue>
    </source>
</reference>
<keyword evidence="1" id="KW-0966">Cell projection</keyword>
<accession>A0ABQ8LA12</accession>
<keyword evidence="2" id="KW-1185">Reference proteome</keyword>
<dbReference type="PANTHER" id="PTHR47331:SF1">
    <property type="entry name" value="GAG-LIKE PROTEIN"/>
    <property type="match status" value="1"/>
</dbReference>
<gene>
    <name evidence="1" type="ORF">H4Q32_028553</name>
</gene>
<dbReference type="PANTHER" id="PTHR47331">
    <property type="entry name" value="PHD-TYPE DOMAIN-CONTAINING PROTEIN"/>
    <property type="match status" value="1"/>
</dbReference>